<sequence length="449" mass="50668">MAAPRVRELAGRKPRASGERELHNSNSVFSGLSSDNQNDLIKSIAQVIRDEIKSEINFAKFVSVIADETPDISHREQMSVIFRYLTKTGIEEKFVVCRIQALFMNLSDEFRDARQSTAVNNKNIDAVYRMIKTNRHVLCQEIRASLGINSDDDEDYICDDSDSVQEDESDCYSTYEENNKLRSTLSEWAVEHNIPHKFSLRPTYNKDTSYCFGPLPVTPPSRHRVYFSSSYHIAAPALALVLRVVHLRSHTHSSPQFTSPPAVASARCAGMPVFKDNNLNILKTFCKKNAGDFRQREEVFAIPDLEKRFQSSQRPAKCLKSSFSLFVKLPASALCSKFKRRPPTESSGSFQYPVCERDRERITGSGRGYGDPFAFTSYSHPSLEGYELVTATCRSQITGLYRWSKLSQASSAGRGELSSRRPSALRLVLYPNKGVRSFIRSLLSTFSDS</sequence>
<proteinExistence type="predicted"/>
<dbReference type="EMBL" id="BGZK01000019">
    <property type="protein sequence ID" value="GBP05806.1"/>
    <property type="molecule type" value="Genomic_DNA"/>
</dbReference>
<evidence type="ECO:0000313" key="2">
    <source>
        <dbReference type="EMBL" id="GBP05806.1"/>
    </source>
</evidence>
<dbReference type="PANTHER" id="PTHR45749">
    <property type="match status" value="1"/>
</dbReference>
<evidence type="ECO:0000313" key="3">
    <source>
        <dbReference type="Proteomes" id="UP000299102"/>
    </source>
</evidence>
<feature type="compositionally biased region" description="Basic and acidic residues" evidence="1">
    <location>
        <begin position="1"/>
        <end position="23"/>
    </location>
</feature>
<protein>
    <submittedName>
        <fullName evidence="2">Uncharacterized protein</fullName>
    </submittedName>
</protein>
<dbReference type="OrthoDB" id="5984802at2759"/>
<accession>A0A4C1SV41</accession>
<evidence type="ECO:0000256" key="1">
    <source>
        <dbReference type="SAM" id="MobiDB-lite"/>
    </source>
</evidence>
<reference evidence="2 3" key="1">
    <citation type="journal article" date="2019" name="Commun. Biol.">
        <title>The bagworm genome reveals a unique fibroin gene that provides high tensile strength.</title>
        <authorList>
            <person name="Kono N."/>
            <person name="Nakamura H."/>
            <person name="Ohtoshi R."/>
            <person name="Tomita M."/>
            <person name="Numata K."/>
            <person name="Arakawa K."/>
        </authorList>
    </citation>
    <scope>NUCLEOTIDE SEQUENCE [LARGE SCALE GENOMIC DNA]</scope>
</reference>
<gene>
    <name evidence="2" type="ORF">EVAR_5112_1</name>
</gene>
<feature type="region of interest" description="Disordered" evidence="1">
    <location>
        <begin position="1"/>
        <end position="30"/>
    </location>
</feature>
<name>A0A4C1SV41_EUMVA</name>
<keyword evidence="3" id="KW-1185">Reference proteome</keyword>
<dbReference type="Proteomes" id="UP000299102">
    <property type="component" value="Unassembled WGS sequence"/>
</dbReference>
<dbReference type="AlphaFoldDB" id="A0A4C1SV41"/>
<dbReference type="PANTHER" id="PTHR45749:SF28">
    <property type="entry name" value="ZINC FINGER MYM-TYPE PROTEIN 1-LIKE-RELATED"/>
    <property type="match status" value="1"/>
</dbReference>
<organism evidence="2 3">
    <name type="scientific">Eumeta variegata</name>
    <name type="common">Bagworm moth</name>
    <name type="synonym">Eumeta japonica</name>
    <dbReference type="NCBI Taxonomy" id="151549"/>
    <lineage>
        <taxon>Eukaryota</taxon>
        <taxon>Metazoa</taxon>
        <taxon>Ecdysozoa</taxon>
        <taxon>Arthropoda</taxon>
        <taxon>Hexapoda</taxon>
        <taxon>Insecta</taxon>
        <taxon>Pterygota</taxon>
        <taxon>Neoptera</taxon>
        <taxon>Endopterygota</taxon>
        <taxon>Lepidoptera</taxon>
        <taxon>Glossata</taxon>
        <taxon>Ditrysia</taxon>
        <taxon>Tineoidea</taxon>
        <taxon>Psychidae</taxon>
        <taxon>Oiketicinae</taxon>
        <taxon>Eumeta</taxon>
    </lineage>
</organism>
<comment type="caution">
    <text evidence="2">The sequence shown here is derived from an EMBL/GenBank/DDBJ whole genome shotgun (WGS) entry which is preliminary data.</text>
</comment>